<protein>
    <submittedName>
        <fullName evidence="1">Uncharacterized protein</fullName>
    </submittedName>
</protein>
<proteinExistence type="predicted"/>
<dbReference type="Proteomes" id="UP001054945">
    <property type="component" value="Unassembled WGS sequence"/>
</dbReference>
<organism evidence="1 2">
    <name type="scientific">Caerostris extrusa</name>
    <name type="common">Bark spider</name>
    <name type="synonym">Caerostris bankana</name>
    <dbReference type="NCBI Taxonomy" id="172846"/>
    <lineage>
        <taxon>Eukaryota</taxon>
        <taxon>Metazoa</taxon>
        <taxon>Ecdysozoa</taxon>
        <taxon>Arthropoda</taxon>
        <taxon>Chelicerata</taxon>
        <taxon>Arachnida</taxon>
        <taxon>Araneae</taxon>
        <taxon>Araneomorphae</taxon>
        <taxon>Entelegynae</taxon>
        <taxon>Araneoidea</taxon>
        <taxon>Araneidae</taxon>
        <taxon>Caerostris</taxon>
    </lineage>
</organism>
<dbReference type="EMBL" id="BPLR01017585">
    <property type="protein sequence ID" value="GIY92788.1"/>
    <property type="molecule type" value="Genomic_DNA"/>
</dbReference>
<keyword evidence="2" id="KW-1185">Reference proteome</keyword>
<feature type="non-terminal residue" evidence="1">
    <location>
        <position position="1"/>
    </location>
</feature>
<accession>A0AAV4XDM8</accession>
<dbReference type="AlphaFoldDB" id="A0AAV4XDM8"/>
<evidence type="ECO:0000313" key="1">
    <source>
        <dbReference type="EMBL" id="GIY92788.1"/>
    </source>
</evidence>
<gene>
    <name evidence="1" type="ORF">CEXT_97571</name>
</gene>
<sequence length="111" mass="13293">RIESTFLVEEEERKIDYFQTNINAENVIDTLNYAFPCKAEIAFTTRSNYFPYKNNLTVLKTRRFCFRSGQLALEQRRGALWEKRNEVISSFLNNFPSHNSLRRKNPFRSKF</sequence>
<reference evidence="1 2" key="1">
    <citation type="submission" date="2021-06" db="EMBL/GenBank/DDBJ databases">
        <title>Caerostris extrusa draft genome.</title>
        <authorList>
            <person name="Kono N."/>
            <person name="Arakawa K."/>
        </authorList>
    </citation>
    <scope>NUCLEOTIDE SEQUENCE [LARGE SCALE GENOMIC DNA]</scope>
</reference>
<comment type="caution">
    <text evidence="1">The sequence shown here is derived from an EMBL/GenBank/DDBJ whole genome shotgun (WGS) entry which is preliminary data.</text>
</comment>
<name>A0AAV4XDM8_CAEEX</name>
<evidence type="ECO:0000313" key="2">
    <source>
        <dbReference type="Proteomes" id="UP001054945"/>
    </source>
</evidence>